<dbReference type="InterPro" id="IPR006016">
    <property type="entry name" value="UspA"/>
</dbReference>
<dbReference type="InterPro" id="IPR006015">
    <property type="entry name" value="Universal_stress_UspA"/>
</dbReference>
<evidence type="ECO:0000259" key="2">
    <source>
        <dbReference type="Pfam" id="PF00582"/>
    </source>
</evidence>
<dbReference type="Pfam" id="PF00582">
    <property type="entry name" value="Usp"/>
    <property type="match status" value="2"/>
</dbReference>
<keyword evidence="4" id="KW-1185">Reference proteome</keyword>
<dbReference type="EMBL" id="PVTM01000019">
    <property type="protein sequence ID" value="PRY67810.1"/>
    <property type="molecule type" value="Genomic_DNA"/>
</dbReference>
<accession>A0A2T0VC95</accession>
<comment type="caution">
    <text evidence="3">The sequence shown here is derived from an EMBL/GenBank/DDBJ whole genome shotgun (WGS) entry which is preliminary data.</text>
</comment>
<gene>
    <name evidence="3" type="ORF">BCL64_11936</name>
</gene>
<dbReference type="CDD" id="cd00293">
    <property type="entry name" value="USP-like"/>
    <property type="match status" value="2"/>
</dbReference>
<dbReference type="RefSeq" id="WP_181243635.1">
    <property type="nucleotide sequence ID" value="NZ_PVTM01000019.1"/>
</dbReference>
<feature type="domain" description="UspA" evidence="2">
    <location>
        <begin position="8"/>
        <end position="154"/>
    </location>
</feature>
<dbReference type="InterPro" id="IPR014729">
    <property type="entry name" value="Rossmann-like_a/b/a_fold"/>
</dbReference>
<dbReference type="Proteomes" id="UP000239896">
    <property type="component" value="Unassembled WGS sequence"/>
</dbReference>
<sequence length="298" mass="31718">MDEQISLVTVPVDGSPSAQAAVRHASLLARLLETPLQLLHVMPLNPAELSDIPANRQAEADHDRARRQDIAAETFARARQALDPGLAQPPTEVLLEDASFIRHPDRAILEHAARHDGCLLVLGARQLSDVGKFMQGSISNEVVHRARCPVTIVHAAAGLSDAARLGQVLVPVDGSVHCLKATALAGELARRADVPVELVFCRPDGRSAVAGSTDDGPSEEAFRRAREALGEVPRGIEAVVSEGKRVPEAIVARARHHAEAAPMVIMGRRGLGKWQSSLLGSVSHRVIDLAPCPVTVVA</sequence>
<evidence type="ECO:0000256" key="1">
    <source>
        <dbReference type="ARBA" id="ARBA00008791"/>
    </source>
</evidence>
<proteinExistence type="inferred from homology"/>
<feature type="domain" description="UspA" evidence="2">
    <location>
        <begin position="167"/>
        <end position="297"/>
    </location>
</feature>
<evidence type="ECO:0000313" key="3">
    <source>
        <dbReference type="EMBL" id="PRY67810.1"/>
    </source>
</evidence>
<organism evidence="3 4">
    <name type="scientific">Halomonas ventosae</name>
    <dbReference type="NCBI Taxonomy" id="229007"/>
    <lineage>
        <taxon>Bacteria</taxon>
        <taxon>Pseudomonadati</taxon>
        <taxon>Pseudomonadota</taxon>
        <taxon>Gammaproteobacteria</taxon>
        <taxon>Oceanospirillales</taxon>
        <taxon>Halomonadaceae</taxon>
        <taxon>Halomonas</taxon>
    </lineage>
</organism>
<comment type="similarity">
    <text evidence="1">Belongs to the universal stress protein A family.</text>
</comment>
<dbReference type="PRINTS" id="PR01438">
    <property type="entry name" value="UNVRSLSTRESS"/>
</dbReference>
<dbReference type="AlphaFoldDB" id="A0A2T0VC95"/>
<dbReference type="Gene3D" id="3.40.50.620">
    <property type="entry name" value="HUPs"/>
    <property type="match status" value="2"/>
</dbReference>
<reference evidence="3 4" key="1">
    <citation type="submission" date="2018-03" db="EMBL/GenBank/DDBJ databases">
        <title>Comparative analysis of microorganisms from saline springs in Andes Mountain Range, Colombia.</title>
        <authorList>
            <person name="Rubin E."/>
        </authorList>
    </citation>
    <scope>NUCLEOTIDE SEQUENCE [LARGE SCALE GENOMIC DNA]</scope>
    <source>
        <strain evidence="3 4">USBA 854</strain>
    </source>
</reference>
<evidence type="ECO:0000313" key="4">
    <source>
        <dbReference type="Proteomes" id="UP000239896"/>
    </source>
</evidence>
<dbReference type="PANTHER" id="PTHR46268">
    <property type="entry name" value="STRESS RESPONSE PROTEIN NHAX"/>
    <property type="match status" value="1"/>
</dbReference>
<dbReference type="PANTHER" id="PTHR46268:SF6">
    <property type="entry name" value="UNIVERSAL STRESS PROTEIN UP12"/>
    <property type="match status" value="1"/>
</dbReference>
<protein>
    <submittedName>
        <fullName evidence="3">Nucleotide-binding universal stress UspA family protein</fullName>
    </submittedName>
</protein>
<name>A0A2T0VC95_9GAMM</name>
<dbReference type="SUPFAM" id="SSF52402">
    <property type="entry name" value="Adenine nucleotide alpha hydrolases-like"/>
    <property type="match status" value="2"/>
</dbReference>